<dbReference type="EMBL" id="JAWDGP010003317">
    <property type="protein sequence ID" value="KAK3775440.1"/>
    <property type="molecule type" value="Genomic_DNA"/>
</dbReference>
<accession>A0AAE1DML1</accession>
<gene>
    <name evidence="1" type="ORF">RRG08_015287</name>
</gene>
<comment type="caution">
    <text evidence="1">The sequence shown here is derived from an EMBL/GenBank/DDBJ whole genome shotgun (WGS) entry which is preliminary data.</text>
</comment>
<keyword evidence="2" id="KW-1185">Reference proteome</keyword>
<protein>
    <submittedName>
        <fullName evidence="1">Uncharacterized protein</fullName>
    </submittedName>
</protein>
<sequence>MASTGFLERCNLVVKAEVNVAAGVYDVVVAGDSVDTVVGVVVAASGPDIVVAEKFIVFVSVTTVWPRNLFSGYALAKNDKQFSLNNGTNLIMVRTVGPAVISTIGRYTGFDFTNPNSSLELYKRLLTWTTSGKQFLCRGNSGLACAHCPAVDSSNVNVQMRSIERGFRSCSAPPYMAMRRLVESGLRVWRSKQKKNQTSEEFWSVIIVIVDESSDNPLPVTCAQRNIRYTNIERDLLTGTQAGRLLSLGRRNTGPCNSMGFDVSNYENIAKRIVWLKPGQTKLETLRNLLASQSHVTSAQICWLIVKRRSQESGVTDTVLAAKTKLLLSKGTCHARNRVETRESVLPQREEETCRSTFICRRRGSDTKQRSVDSENRENGHQLWNGGDVLSAPETLRRLINWLAEKIVVIRRGGTSDGKFKGLVTADVALHHLSQSEAVGTQSRHVRPVPSRRPPWGNQLLPRLGEEYSVAPVSIVMYPRRQVPSELADGLMCLKTLGKVSAPYPRNSYRLLDGKPDIVS</sequence>
<proteinExistence type="predicted"/>
<name>A0AAE1DML1_9GAST</name>
<dbReference type="AlphaFoldDB" id="A0AAE1DML1"/>
<reference evidence="1" key="1">
    <citation type="journal article" date="2023" name="G3 (Bethesda)">
        <title>A reference genome for the long-term kleptoplast-retaining sea slug Elysia crispata morphotype clarki.</title>
        <authorList>
            <person name="Eastman K.E."/>
            <person name="Pendleton A.L."/>
            <person name="Shaikh M.A."/>
            <person name="Suttiyut T."/>
            <person name="Ogas R."/>
            <person name="Tomko P."/>
            <person name="Gavelis G."/>
            <person name="Widhalm J.R."/>
            <person name="Wisecaver J.H."/>
        </authorList>
    </citation>
    <scope>NUCLEOTIDE SEQUENCE</scope>
    <source>
        <strain evidence="1">ECLA1</strain>
    </source>
</reference>
<evidence type="ECO:0000313" key="1">
    <source>
        <dbReference type="EMBL" id="KAK3775440.1"/>
    </source>
</evidence>
<evidence type="ECO:0000313" key="2">
    <source>
        <dbReference type="Proteomes" id="UP001283361"/>
    </source>
</evidence>
<organism evidence="1 2">
    <name type="scientific">Elysia crispata</name>
    <name type="common">lettuce slug</name>
    <dbReference type="NCBI Taxonomy" id="231223"/>
    <lineage>
        <taxon>Eukaryota</taxon>
        <taxon>Metazoa</taxon>
        <taxon>Spiralia</taxon>
        <taxon>Lophotrochozoa</taxon>
        <taxon>Mollusca</taxon>
        <taxon>Gastropoda</taxon>
        <taxon>Heterobranchia</taxon>
        <taxon>Euthyneura</taxon>
        <taxon>Panpulmonata</taxon>
        <taxon>Sacoglossa</taxon>
        <taxon>Placobranchoidea</taxon>
        <taxon>Plakobranchidae</taxon>
        <taxon>Elysia</taxon>
    </lineage>
</organism>
<dbReference type="Proteomes" id="UP001283361">
    <property type="component" value="Unassembled WGS sequence"/>
</dbReference>